<accession>A0A9D2AAA0</accession>
<dbReference type="Proteomes" id="UP000823963">
    <property type="component" value="Unassembled WGS sequence"/>
</dbReference>
<dbReference type="InterPro" id="IPR028098">
    <property type="entry name" value="Glyco_trans_4-like_N"/>
</dbReference>
<dbReference type="Gene3D" id="3.40.50.2000">
    <property type="entry name" value="Glycogen Phosphorylase B"/>
    <property type="match status" value="2"/>
</dbReference>
<proteinExistence type="predicted"/>
<dbReference type="EMBL" id="DXFP01000061">
    <property type="protein sequence ID" value="HIX02393.1"/>
    <property type="molecule type" value="Genomic_DNA"/>
</dbReference>
<reference evidence="3" key="1">
    <citation type="journal article" date="2021" name="PeerJ">
        <title>Extensive microbial diversity within the chicken gut microbiome revealed by metagenomics and culture.</title>
        <authorList>
            <person name="Gilroy R."/>
            <person name="Ravi A."/>
            <person name="Getino M."/>
            <person name="Pursley I."/>
            <person name="Horton D.L."/>
            <person name="Alikhan N.F."/>
            <person name="Baker D."/>
            <person name="Gharbi K."/>
            <person name="Hall N."/>
            <person name="Watson M."/>
            <person name="Adriaenssens E.M."/>
            <person name="Foster-Nyarko E."/>
            <person name="Jarju S."/>
            <person name="Secka A."/>
            <person name="Antonio M."/>
            <person name="Oren A."/>
            <person name="Chaudhuri R.R."/>
            <person name="La Ragione R."/>
            <person name="Hildebrand F."/>
            <person name="Pallen M.J."/>
        </authorList>
    </citation>
    <scope>NUCLEOTIDE SEQUENCE</scope>
    <source>
        <strain evidence="3">6627</strain>
    </source>
</reference>
<reference evidence="3" key="2">
    <citation type="submission" date="2021-04" db="EMBL/GenBank/DDBJ databases">
        <authorList>
            <person name="Gilroy R."/>
        </authorList>
    </citation>
    <scope>NUCLEOTIDE SEQUENCE</scope>
    <source>
        <strain evidence="3">6627</strain>
    </source>
</reference>
<feature type="domain" description="Glycosyl transferase family 1" evidence="1">
    <location>
        <begin position="164"/>
        <end position="311"/>
    </location>
</feature>
<dbReference type="PANTHER" id="PTHR12526">
    <property type="entry name" value="GLYCOSYLTRANSFERASE"/>
    <property type="match status" value="1"/>
</dbReference>
<dbReference type="SUPFAM" id="SSF53756">
    <property type="entry name" value="UDP-Glycosyltransferase/glycogen phosphorylase"/>
    <property type="match status" value="1"/>
</dbReference>
<dbReference type="InterPro" id="IPR001296">
    <property type="entry name" value="Glyco_trans_1"/>
</dbReference>
<name>A0A9D2AAA0_9LACO</name>
<dbReference type="Pfam" id="PF13439">
    <property type="entry name" value="Glyco_transf_4"/>
    <property type="match status" value="1"/>
</dbReference>
<dbReference type="Pfam" id="PF00534">
    <property type="entry name" value="Glycos_transf_1"/>
    <property type="match status" value="1"/>
</dbReference>
<keyword evidence="3" id="KW-0808">Transferase</keyword>
<dbReference type="AlphaFoldDB" id="A0A9D2AAA0"/>
<gene>
    <name evidence="3" type="ORF">H9861_06520</name>
</gene>
<protein>
    <submittedName>
        <fullName evidence="3">Glycosyltransferase</fullName>
        <ecNumber evidence="3">2.4.-.-</ecNumber>
    </submittedName>
</protein>
<dbReference type="EC" id="2.4.-.-" evidence="3"/>
<keyword evidence="3" id="KW-0328">Glycosyltransferase</keyword>
<feature type="domain" description="Glycosyltransferase subfamily 4-like N-terminal" evidence="2">
    <location>
        <begin position="10"/>
        <end position="156"/>
    </location>
</feature>
<comment type="caution">
    <text evidence="3">The sequence shown here is derived from an EMBL/GenBank/DDBJ whole genome shotgun (WGS) entry which is preliminary data.</text>
</comment>
<dbReference type="GO" id="GO:0016757">
    <property type="term" value="F:glycosyltransferase activity"/>
    <property type="evidence" value="ECO:0007669"/>
    <property type="project" value="UniProtKB-KW"/>
</dbReference>
<sequence>MTYPYFTGKGGMETVTARVLNYASRNMEIEFLLSGGSDDTNWIKNVNNESGKVVLHNHRSYPGVFLDTFNYIRKTKPDIVITLNNLQIMPIMAAKKLYVPNMKVYAWHHFALRFLKGNNLLKYCDSFLAIASGMKRDLINMGIDEEKIHLIYDPVDRVKVPTPQSKDGEPKHFVYIGRLEAEGQKNVSEIYRILGALKNKNWVFDVYGAGADEQKLRDLSKELGIEDKVNYFGWQKDVWSAIKVADLVFLSSKYEGFPMSVVESVAHGIPCIVTNCPVGPDDIIKEGVNGHLYEIGDIQDAAKTVDGFLDGSVKFGTQKEIQASDDDFYTDAYMKRLFNILREKQ</sequence>
<organism evidence="3 4">
    <name type="scientific">Candidatus Ligilactobacillus excrementigallinarum</name>
    <dbReference type="NCBI Taxonomy" id="2838641"/>
    <lineage>
        <taxon>Bacteria</taxon>
        <taxon>Bacillati</taxon>
        <taxon>Bacillota</taxon>
        <taxon>Bacilli</taxon>
        <taxon>Lactobacillales</taxon>
        <taxon>Lactobacillaceae</taxon>
        <taxon>Ligilactobacillus</taxon>
    </lineage>
</organism>
<dbReference type="PANTHER" id="PTHR12526:SF630">
    <property type="entry name" value="GLYCOSYLTRANSFERASE"/>
    <property type="match status" value="1"/>
</dbReference>
<evidence type="ECO:0000313" key="3">
    <source>
        <dbReference type="EMBL" id="HIX02393.1"/>
    </source>
</evidence>
<evidence type="ECO:0000259" key="1">
    <source>
        <dbReference type="Pfam" id="PF00534"/>
    </source>
</evidence>
<dbReference type="CDD" id="cd03811">
    <property type="entry name" value="GT4_GT28_WabH-like"/>
    <property type="match status" value="1"/>
</dbReference>
<evidence type="ECO:0000259" key="2">
    <source>
        <dbReference type="Pfam" id="PF13439"/>
    </source>
</evidence>
<evidence type="ECO:0000313" key="4">
    <source>
        <dbReference type="Proteomes" id="UP000823963"/>
    </source>
</evidence>